<dbReference type="RefSeq" id="WP_126308092.1">
    <property type="nucleotide sequence ID" value="NZ_AP018449.1"/>
</dbReference>
<keyword evidence="2" id="KW-1185">Reference proteome</keyword>
<reference evidence="1 2" key="1">
    <citation type="journal article" date="2018" name="Int. J. Syst. Evol. Microbiol.">
        <title>Methylomusa anaerophila gen. nov., sp. nov., an anaerobic methanol-utilizing bacterium isolated from a microbial fuel cell.</title>
        <authorList>
            <person name="Amano N."/>
            <person name="Yamamuro A."/>
            <person name="Miyahara M."/>
            <person name="Kouzuma A."/>
            <person name="Abe T."/>
            <person name="Watanabe K."/>
        </authorList>
    </citation>
    <scope>NUCLEOTIDE SEQUENCE [LARGE SCALE GENOMIC DNA]</scope>
    <source>
        <strain evidence="1 2">MMFC1</strain>
    </source>
</reference>
<name>A0A348AIX5_9FIRM</name>
<accession>A0A348AIX5</accession>
<dbReference type="AlphaFoldDB" id="A0A348AIX5"/>
<proteinExistence type="predicted"/>
<gene>
    <name evidence="1" type="ORF">MAMMFC1_01691</name>
</gene>
<evidence type="ECO:0000313" key="2">
    <source>
        <dbReference type="Proteomes" id="UP000276437"/>
    </source>
</evidence>
<dbReference type="EMBL" id="AP018449">
    <property type="protein sequence ID" value="BBB91023.1"/>
    <property type="molecule type" value="Genomic_DNA"/>
</dbReference>
<dbReference type="Proteomes" id="UP000276437">
    <property type="component" value="Chromosome"/>
</dbReference>
<evidence type="ECO:0000313" key="1">
    <source>
        <dbReference type="EMBL" id="BBB91023.1"/>
    </source>
</evidence>
<protein>
    <submittedName>
        <fullName evidence="1">Uncharacterized protein</fullName>
    </submittedName>
</protein>
<organism evidence="1 2">
    <name type="scientific">Methylomusa anaerophila</name>
    <dbReference type="NCBI Taxonomy" id="1930071"/>
    <lineage>
        <taxon>Bacteria</taxon>
        <taxon>Bacillati</taxon>
        <taxon>Bacillota</taxon>
        <taxon>Negativicutes</taxon>
        <taxon>Selenomonadales</taxon>
        <taxon>Sporomusaceae</taxon>
        <taxon>Methylomusa</taxon>
    </lineage>
</organism>
<sequence>MITNQEAQNAVQVTSTLIQSILFTLDGASRKREQVQLIMYLLRETVDACTVPKNLIECASIAFGKKEAERSTIP</sequence>
<dbReference type="KEGG" id="mana:MAMMFC1_01691"/>